<dbReference type="EMBL" id="JAIWYP010000013">
    <property type="protein sequence ID" value="KAH3720097.1"/>
    <property type="molecule type" value="Genomic_DNA"/>
</dbReference>
<accession>A0A9D4CAF6</accession>
<keyword evidence="3" id="KW-1185">Reference proteome</keyword>
<comment type="caution">
    <text evidence="2">The sequence shown here is derived from an EMBL/GenBank/DDBJ whole genome shotgun (WGS) entry which is preliminary data.</text>
</comment>
<dbReference type="SMART" id="SM00238">
    <property type="entry name" value="BIR"/>
    <property type="match status" value="1"/>
</dbReference>
<dbReference type="Gene3D" id="1.10.1170.10">
    <property type="entry name" value="Inhibitor Of Apoptosis Protein (2mihbC-IAP-1), Chain A"/>
    <property type="match status" value="1"/>
</dbReference>
<feature type="region of interest" description="Disordered" evidence="1">
    <location>
        <begin position="902"/>
        <end position="950"/>
    </location>
</feature>
<reference evidence="2" key="2">
    <citation type="submission" date="2020-11" db="EMBL/GenBank/DDBJ databases">
        <authorList>
            <person name="McCartney M.A."/>
            <person name="Auch B."/>
            <person name="Kono T."/>
            <person name="Mallez S."/>
            <person name="Becker A."/>
            <person name="Gohl D.M."/>
            <person name="Silverstein K.A.T."/>
            <person name="Koren S."/>
            <person name="Bechman K.B."/>
            <person name="Herman A."/>
            <person name="Abrahante J.E."/>
            <person name="Garbe J."/>
        </authorList>
    </citation>
    <scope>NUCLEOTIDE SEQUENCE</scope>
    <source>
        <strain evidence="2">Duluth1</strain>
        <tissue evidence="2">Whole animal</tissue>
    </source>
</reference>
<dbReference type="Pfam" id="PF00653">
    <property type="entry name" value="BIR"/>
    <property type="match status" value="1"/>
</dbReference>
<dbReference type="Proteomes" id="UP000828390">
    <property type="component" value="Unassembled WGS sequence"/>
</dbReference>
<dbReference type="AlphaFoldDB" id="A0A9D4CAF6"/>
<dbReference type="InterPro" id="IPR001370">
    <property type="entry name" value="BIR_rpt"/>
</dbReference>
<organism evidence="2 3">
    <name type="scientific">Dreissena polymorpha</name>
    <name type="common">Zebra mussel</name>
    <name type="synonym">Mytilus polymorpha</name>
    <dbReference type="NCBI Taxonomy" id="45954"/>
    <lineage>
        <taxon>Eukaryota</taxon>
        <taxon>Metazoa</taxon>
        <taxon>Spiralia</taxon>
        <taxon>Lophotrochozoa</taxon>
        <taxon>Mollusca</taxon>
        <taxon>Bivalvia</taxon>
        <taxon>Autobranchia</taxon>
        <taxon>Heteroconchia</taxon>
        <taxon>Euheterodonta</taxon>
        <taxon>Imparidentia</taxon>
        <taxon>Neoheterodontei</taxon>
        <taxon>Myida</taxon>
        <taxon>Dreissenoidea</taxon>
        <taxon>Dreissenidae</taxon>
        <taxon>Dreissena</taxon>
    </lineage>
</organism>
<dbReference type="SUPFAM" id="SSF57924">
    <property type="entry name" value="Inhibitor of apoptosis (IAP) repeat"/>
    <property type="match status" value="1"/>
</dbReference>
<evidence type="ECO:0000256" key="1">
    <source>
        <dbReference type="SAM" id="MobiDB-lite"/>
    </source>
</evidence>
<gene>
    <name evidence="2" type="ORF">DPMN_062990</name>
</gene>
<evidence type="ECO:0000313" key="3">
    <source>
        <dbReference type="Proteomes" id="UP000828390"/>
    </source>
</evidence>
<proteinExistence type="predicted"/>
<sequence>MSVDKEAVEIVKISPEVIPTIELSIQRTGVMEQISTEMTDSFNGNQYNTKYDTGKNLETFISSRDSEEKNIPNRETKSTTLLNHVESSFPGKSAAEKSYEVSSTIEKLTPDKTSFTGKVETFYMTLNFKSENNNPYVQDTNLQTLNRKSRTVIGISEFMEYCRNQLGAVTEVTEDVLSDKHKIMSVLNASESLCVDYMKEKPSPKYVFNHEETLCKSLDDGNDRKNGNNNLFTETSGCPNISASVQYDDSCCSLAMQSEDYLSLHVANELKQQISTQESLLHSLKTILSYDMLHYEGLQSFSCSLTNTDFTQEIPRYSTYLLFCLILRRENRMEVNIVSAIGINLTELNLTEVLSMSKIKLREETINSAATGLKEVVVSDPTWKPPQLDLLFSSAFDIDGLKLDALLEVLKIKPQYLPSQLKFETLNMTLDSSALCLLSIHSFDVQFHNLLSWKANKVFVVNMSCGVSSEAIVSYTDLVQIQAFCVTEHSWELTHRKGRDPVPIVSGKKETDKVQMVTDTKGTGQVQMITDTKGTGQVQMVTDTKGTCQVQLVTDTKGTGQVQMITDTKGTCQVQMVTDTKGTGQVQMITDSKGTGQVQMVTDTKGTCQIHMVNDEKGTGQIHMVNDKKEKDQNQIVAGKTKTDLVHMVTYKKETDPLEMLRDRKGKYQNQMVMDKKETDPVDSVIIIKKNYLTGKRTARKRMPKKLPKPSLILWEFQSDISRIMTQLSKETDLRLYWRTILMEYCQRTLEQQIAKDVSQRLYIAHPEQLHQTVAVYPIRSFRNRVNTGEPITREQEMQFEWLRFITFHNYEGGGYGIALARNGFYHDHDQGPNATRCFACDVVCEEWTLSDNVEQTHRRLSPNCPLLHNNSGEGTHRNISIAADDGPQRATSTANVNVQDASATGVSHSPTATSTARPTPPSSISQPTLSGSIFPHGRGPANFNHPATPETIPQFEAAAAAGSNASPAFTSQFSVPPLTRRLENGQLNVSEEGTIPIVAQPLHDPENREYEGFGPTDLDSLDISIDGQLFPPDHPPDDMLIPVISLAAQRVGRLTVGNTVPLVGRTLPLDGRNVPLDALPPPDLPRM</sequence>
<dbReference type="PROSITE" id="PS50143">
    <property type="entry name" value="BIR_REPEAT_2"/>
    <property type="match status" value="1"/>
</dbReference>
<name>A0A9D4CAF6_DREPO</name>
<evidence type="ECO:0000313" key="2">
    <source>
        <dbReference type="EMBL" id="KAH3720097.1"/>
    </source>
</evidence>
<protein>
    <submittedName>
        <fullName evidence="2">Uncharacterized protein</fullName>
    </submittedName>
</protein>
<reference evidence="2" key="1">
    <citation type="journal article" date="2019" name="bioRxiv">
        <title>The Genome of the Zebra Mussel, Dreissena polymorpha: A Resource for Invasive Species Research.</title>
        <authorList>
            <person name="McCartney M.A."/>
            <person name="Auch B."/>
            <person name="Kono T."/>
            <person name="Mallez S."/>
            <person name="Zhang Y."/>
            <person name="Obille A."/>
            <person name="Becker A."/>
            <person name="Abrahante J.E."/>
            <person name="Garbe J."/>
            <person name="Badalamenti J.P."/>
            <person name="Herman A."/>
            <person name="Mangelson H."/>
            <person name="Liachko I."/>
            <person name="Sullivan S."/>
            <person name="Sone E.D."/>
            <person name="Koren S."/>
            <person name="Silverstein K.A.T."/>
            <person name="Beckman K.B."/>
            <person name="Gohl D.M."/>
        </authorList>
    </citation>
    <scope>NUCLEOTIDE SEQUENCE</scope>
    <source>
        <strain evidence="2">Duluth1</strain>
        <tissue evidence="2">Whole animal</tissue>
    </source>
</reference>